<protein>
    <submittedName>
        <fullName evidence="1">Uncharacterized protein</fullName>
    </submittedName>
</protein>
<organism evidence="1 2">
    <name type="scientific">Rhipicephalus sanguineus</name>
    <name type="common">Brown dog tick</name>
    <name type="synonym">Ixodes sanguineus</name>
    <dbReference type="NCBI Taxonomy" id="34632"/>
    <lineage>
        <taxon>Eukaryota</taxon>
        <taxon>Metazoa</taxon>
        <taxon>Ecdysozoa</taxon>
        <taxon>Arthropoda</taxon>
        <taxon>Chelicerata</taxon>
        <taxon>Arachnida</taxon>
        <taxon>Acari</taxon>
        <taxon>Parasitiformes</taxon>
        <taxon>Ixodida</taxon>
        <taxon>Ixodoidea</taxon>
        <taxon>Ixodidae</taxon>
        <taxon>Rhipicephalinae</taxon>
        <taxon>Rhipicephalus</taxon>
        <taxon>Rhipicephalus</taxon>
    </lineage>
</organism>
<evidence type="ECO:0000313" key="2">
    <source>
        <dbReference type="Proteomes" id="UP000821837"/>
    </source>
</evidence>
<reference evidence="1" key="2">
    <citation type="submission" date="2021-09" db="EMBL/GenBank/DDBJ databases">
        <authorList>
            <person name="Jia N."/>
            <person name="Wang J."/>
            <person name="Shi W."/>
            <person name="Du L."/>
            <person name="Sun Y."/>
            <person name="Zhan W."/>
            <person name="Jiang J."/>
            <person name="Wang Q."/>
            <person name="Zhang B."/>
            <person name="Ji P."/>
            <person name="Sakyi L.B."/>
            <person name="Cui X."/>
            <person name="Yuan T."/>
            <person name="Jiang B."/>
            <person name="Yang W."/>
            <person name="Lam T.T.-Y."/>
            <person name="Chang Q."/>
            <person name="Ding S."/>
            <person name="Wang X."/>
            <person name="Zhu J."/>
            <person name="Ruan X."/>
            <person name="Zhao L."/>
            <person name="Wei J."/>
            <person name="Que T."/>
            <person name="Du C."/>
            <person name="Cheng J."/>
            <person name="Dai P."/>
            <person name="Han X."/>
            <person name="Huang E."/>
            <person name="Gao Y."/>
            <person name="Liu J."/>
            <person name="Shao H."/>
            <person name="Ye R."/>
            <person name="Li L."/>
            <person name="Wei W."/>
            <person name="Wang X."/>
            <person name="Wang C."/>
            <person name="Huo Q."/>
            <person name="Li W."/>
            <person name="Guo W."/>
            <person name="Chen H."/>
            <person name="Chen S."/>
            <person name="Zhou L."/>
            <person name="Zhou L."/>
            <person name="Ni X."/>
            <person name="Tian J."/>
            <person name="Zhou Y."/>
            <person name="Sheng Y."/>
            <person name="Liu T."/>
            <person name="Pan Y."/>
            <person name="Xia L."/>
            <person name="Li J."/>
            <person name="Zhao F."/>
            <person name="Cao W."/>
        </authorList>
    </citation>
    <scope>NUCLEOTIDE SEQUENCE</scope>
    <source>
        <strain evidence="1">Rsan-2018</strain>
        <tissue evidence="1">Larvae</tissue>
    </source>
</reference>
<comment type="caution">
    <text evidence="1">The sequence shown here is derived from an EMBL/GenBank/DDBJ whole genome shotgun (WGS) entry which is preliminary data.</text>
</comment>
<gene>
    <name evidence="1" type="ORF">HPB52_008377</name>
</gene>
<accession>A0A9D4PDL1</accession>
<dbReference type="EMBL" id="JABSTV010001255">
    <property type="protein sequence ID" value="KAH7935459.1"/>
    <property type="molecule type" value="Genomic_DNA"/>
</dbReference>
<name>A0A9D4PDL1_RHISA</name>
<evidence type="ECO:0000313" key="1">
    <source>
        <dbReference type="EMBL" id="KAH7935459.1"/>
    </source>
</evidence>
<dbReference type="AlphaFoldDB" id="A0A9D4PDL1"/>
<sequence>MANVINDVDIHITYVDLEGLVTSTVRFVNIRHFGHSRCIKLVFDSENLPTQVKVGYVRHPVCSYVPLPLQCHKCSKQERVSGVCKSGIPCQRCGGPHKIDNCDAAAPFKCPD</sequence>
<dbReference type="Proteomes" id="UP000821837">
    <property type="component" value="Unassembled WGS sequence"/>
</dbReference>
<reference evidence="1" key="1">
    <citation type="journal article" date="2020" name="Cell">
        <title>Large-Scale Comparative Analyses of Tick Genomes Elucidate Their Genetic Diversity and Vector Capacities.</title>
        <authorList>
            <consortium name="Tick Genome and Microbiome Consortium (TIGMIC)"/>
            <person name="Jia N."/>
            <person name="Wang J."/>
            <person name="Shi W."/>
            <person name="Du L."/>
            <person name="Sun Y."/>
            <person name="Zhan W."/>
            <person name="Jiang J.F."/>
            <person name="Wang Q."/>
            <person name="Zhang B."/>
            <person name="Ji P."/>
            <person name="Bell-Sakyi L."/>
            <person name="Cui X.M."/>
            <person name="Yuan T.T."/>
            <person name="Jiang B.G."/>
            <person name="Yang W.F."/>
            <person name="Lam T.T."/>
            <person name="Chang Q.C."/>
            <person name="Ding S.J."/>
            <person name="Wang X.J."/>
            <person name="Zhu J.G."/>
            <person name="Ruan X.D."/>
            <person name="Zhao L."/>
            <person name="Wei J.T."/>
            <person name="Ye R.Z."/>
            <person name="Que T.C."/>
            <person name="Du C.H."/>
            <person name="Zhou Y.H."/>
            <person name="Cheng J.X."/>
            <person name="Dai P.F."/>
            <person name="Guo W.B."/>
            <person name="Han X.H."/>
            <person name="Huang E.J."/>
            <person name="Li L.F."/>
            <person name="Wei W."/>
            <person name="Gao Y.C."/>
            <person name="Liu J.Z."/>
            <person name="Shao H.Z."/>
            <person name="Wang X."/>
            <person name="Wang C.C."/>
            <person name="Yang T.C."/>
            <person name="Huo Q.B."/>
            <person name="Li W."/>
            <person name="Chen H.Y."/>
            <person name="Chen S.E."/>
            <person name="Zhou L.G."/>
            <person name="Ni X.B."/>
            <person name="Tian J.H."/>
            <person name="Sheng Y."/>
            <person name="Liu T."/>
            <person name="Pan Y.S."/>
            <person name="Xia L.Y."/>
            <person name="Li J."/>
            <person name="Zhao F."/>
            <person name="Cao W.C."/>
        </authorList>
    </citation>
    <scope>NUCLEOTIDE SEQUENCE</scope>
    <source>
        <strain evidence="1">Rsan-2018</strain>
    </source>
</reference>
<keyword evidence="2" id="KW-1185">Reference proteome</keyword>
<proteinExistence type="predicted"/>